<keyword evidence="3" id="KW-1185">Reference proteome</keyword>
<evidence type="ECO:0000256" key="1">
    <source>
        <dbReference type="SAM" id="MobiDB-lite"/>
    </source>
</evidence>
<protein>
    <submittedName>
        <fullName evidence="2">Uncharacterized protein</fullName>
    </submittedName>
</protein>
<evidence type="ECO:0000313" key="2">
    <source>
        <dbReference type="EMBL" id="KAK2175396.1"/>
    </source>
</evidence>
<evidence type="ECO:0000313" key="3">
    <source>
        <dbReference type="Proteomes" id="UP001209878"/>
    </source>
</evidence>
<reference evidence="2" key="1">
    <citation type="journal article" date="2023" name="Mol. Biol. Evol.">
        <title>Third-Generation Sequencing Reveals the Adaptive Role of the Epigenome in Three Deep-Sea Polychaetes.</title>
        <authorList>
            <person name="Perez M."/>
            <person name="Aroh O."/>
            <person name="Sun Y."/>
            <person name="Lan Y."/>
            <person name="Juniper S.K."/>
            <person name="Young C.R."/>
            <person name="Angers B."/>
            <person name="Qian P.Y."/>
        </authorList>
    </citation>
    <scope>NUCLEOTIDE SEQUENCE</scope>
    <source>
        <strain evidence="2">R07B-5</strain>
    </source>
</reference>
<accession>A0AAD9KPZ2</accession>
<dbReference type="EMBL" id="JAODUO010000733">
    <property type="protein sequence ID" value="KAK2175396.1"/>
    <property type="molecule type" value="Genomic_DNA"/>
</dbReference>
<comment type="caution">
    <text evidence="2">The sequence shown here is derived from an EMBL/GenBank/DDBJ whole genome shotgun (WGS) entry which is preliminary data.</text>
</comment>
<sequence>MFDYKRRSSEVEQADREPRREKNNRKLAVVAMLVDAATIAEPTTDITLPRLPSAALRSPVDLTLPRKLPSAVPQSTTDITLPKIPSAAPRSPTDDVVRTHTHLTVSSHI</sequence>
<feature type="region of interest" description="Disordered" evidence="1">
    <location>
        <begin position="67"/>
        <end position="109"/>
    </location>
</feature>
<dbReference type="AlphaFoldDB" id="A0AAD9KPZ2"/>
<name>A0AAD9KPZ2_RIDPI</name>
<gene>
    <name evidence="2" type="ORF">NP493_732g02028</name>
</gene>
<feature type="compositionally biased region" description="Basic and acidic residues" evidence="1">
    <location>
        <begin position="1"/>
        <end position="21"/>
    </location>
</feature>
<dbReference type="Proteomes" id="UP001209878">
    <property type="component" value="Unassembled WGS sequence"/>
</dbReference>
<organism evidence="2 3">
    <name type="scientific">Ridgeia piscesae</name>
    <name type="common">Tubeworm</name>
    <dbReference type="NCBI Taxonomy" id="27915"/>
    <lineage>
        <taxon>Eukaryota</taxon>
        <taxon>Metazoa</taxon>
        <taxon>Spiralia</taxon>
        <taxon>Lophotrochozoa</taxon>
        <taxon>Annelida</taxon>
        <taxon>Polychaeta</taxon>
        <taxon>Sedentaria</taxon>
        <taxon>Canalipalpata</taxon>
        <taxon>Sabellida</taxon>
        <taxon>Siboglinidae</taxon>
        <taxon>Ridgeia</taxon>
    </lineage>
</organism>
<proteinExistence type="predicted"/>
<feature type="region of interest" description="Disordered" evidence="1">
    <location>
        <begin position="1"/>
        <end position="23"/>
    </location>
</feature>